<dbReference type="GO" id="GO:0000105">
    <property type="term" value="P:L-histidine biosynthetic process"/>
    <property type="evidence" value="ECO:0007669"/>
    <property type="project" value="UniProtKB-UniRule"/>
</dbReference>
<dbReference type="PIRSF" id="PIRSF000099">
    <property type="entry name" value="Histidinol_dh"/>
    <property type="match status" value="1"/>
</dbReference>
<keyword evidence="10 12" id="KW-0368">Histidine biosynthesis</keyword>
<evidence type="ECO:0000313" key="19">
    <source>
        <dbReference type="EMBL" id="AIC95581.1"/>
    </source>
</evidence>
<dbReference type="NCBIfam" id="TIGR00069">
    <property type="entry name" value="hisD"/>
    <property type="match status" value="1"/>
</dbReference>
<feature type="binding site" evidence="12 17">
    <location>
        <position position="355"/>
    </location>
    <ligand>
        <name>Zn(2+)</name>
        <dbReference type="ChEBI" id="CHEBI:29105"/>
    </ligand>
</feature>
<comment type="cofactor">
    <cofactor evidence="12 17">
        <name>Zn(2+)</name>
        <dbReference type="ChEBI" id="CHEBI:29105"/>
    </cofactor>
    <text evidence="12 17">Binds 1 zinc ion per subunit.</text>
</comment>
<reference evidence="19 20" key="1">
    <citation type="journal article" date="2014" name="Gene">
        <title>A comparative genomic analysis of the alkalitolerant soil bacterium Bacillus lehensis G1.</title>
        <authorList>
            <person name="Noor Y.M."/>
            <person name="Samsulrizal N.H."/>
            <person name="Jema'on N.A."/>
            <person name="Low K.O."/>
            <person name="Ramli A.N."/>
            <person name="Alias N.I."/>
            <person name="Damis S.I."/>
            <person name="Fuzi S.F."/>
            <person name="Isa M.N."/>
            <person name="Murad A.M."/>
            <person name="Raih M.F."/>
            <person name="Bakar F.D."/>
            <person name="Najimudin N."/>
            <person name="Mahadi N.M."/>
            <person name="Illias R.M."/>
        </authorList>
    </citation>
    <scope>NUCLEOTIDE SEQUENCE [LARGE SCALE GENOMIC DNA]</scope>
    <source>
        <strain evidence="19 20">G1</strain>
    </source>
</reference>
<dbReference type="HAMAP" id="MF_01024">
    <property type="entry name" value="HisD"/>
    <property type="match status" value="1"/>
</dbReference>
<evidence type="ECO:0000256" key="1">
    <source>
        <dbReference type="ARBA" id="ARBA00003850"/>
    </source>
</evidence>
<dbReference type="GO" id="GO:0008270">
    <property type="term" value="F:zinc ion binding"/>
    <property type="evidence" value="ECO:0007669"/>
    <property type="project" value="UniProtKB-UniRule"/>
</dbReference>
<dbReference type="AlphaFoldDB" id="A0A060LWE4"/>
<dbReference type="UniPathway" id="UPA00031">
    <property type="reaction ID" value="UER00014"/>
</dbReference>
<feature type="binding site" evidence="12 17">
    <location>
        <position position="253"/>
    </location>
    <ligand>
        <name>Zn(2+)</name>
        <dbReference type="ChEBI" id="CHEBI:29105"/>
    </ligand>
</feature>
<dbReference type="eggNOG" id="COG0141">
    <property type="taxonomic scope" value="Bacteria"/>
</dbReference>
<evidence type="ECO:0000256" key="6">
    <source>
        <dbReference type="ARBA" id="ARBA00022723"/>
    </source>
</evidence>
<feature type="binding site" evidence="12 16">
    <location>
        <position position="409"/>
    </location>
    <ligand>
        <name>substrate</name>
    </ligand>
</feature>
<comment type="function">
    <text evidence="1 12">Catalyzes the sequential NAD-dependent oxidations of L-histidinol to L-histidinaldehyde and then to L-histidine.</text>
</comment>
<comment type="pathway">
    <text evidence="2 12">Amino-acid biosynthesis; L-histidine biosynthesis; L-histidine from 5-phospho-alpha-D-ribose 1-diphosphate: step 9/9.</text>
</comment>
<keyword evidence="20" id="KW-1185">Reference proteome</keyword>
<dbReference type="KEGG" id="ble:BleG1_3017"/>
<feature type="binding site" evidence="12 16">
    <location>
        <position position="256"/>
    </location>
    <ligand>
        <name>substrate</name>
    </ligand>
</feature>
<feature type="active site" description="Proton acceptor" evidence="12 14">
    <location>
        <position position="322"/>
    </location>
</feature>
<dbReference type="PROSITE" id="PS00611">
    <property type="entry name" value="HISOL_DEHYDROGENASE"/>
    <property type="match status" value="1"/>
</dbReference>
<dbReference type="InterPro" id="IPR016161">
    <property type="entry name" value="Ald_DH/histidinol_DH"/>
</dbReference>
<dbReference type="STRING" id="1246626.BleG1_3017"/>
<evidence type="ECO:0000256" key="14">
    <source>
        <dbReference type="PIRSR" id="PIRSR000099-1"/>
    </source>
</evidence>
<evidence type="ECO:0000256" key="7">
    <source>
        <dbReference type="ARBA" id="ARBA00022833"/>
    </source>
</evidence>
<comment type="catalytic activity">
    <reaction evidence="11 12">
        <text>L-histidinol + 2 NAD(+) + H2O = L-histidine + 2 NADH + 3 H(+)</text>
        <dbReference type="Rhea" id="RHEA:20641"/>
        <dbReference type="ChEBI" id="CHEBI:15377"/>
        <dbReference type="ChEBI" id="CHEBI:15378"/>
        <dbReference type="ChEBI" id="CHEBI:57540"/>
        <dbReference type="ChEBI" id="CHEBI:57595"/>
        <dbReference type="ChEBI" id="CHEBI:57699"/>
        <dbReference type="ChEBI" id="CHEBI:57945"/>
        <dbReference type="EC" id="1.1.1.23"/>
    </reaction>
</comment>
<protein>
    <recommendedName>
        <fullName evidence="4 12">Histidinol dehydrogenase</fullName>
        <shortName evidence="12">HDH</shortName>
        <ecNumber evidence="4 12">1.1.1.23</ecNumber>
    </recommendedName>
</protein>
<feature type="binding site" evidence="12 16">
    <location>
        <position position="355"/>
    </location>
    <ligand>
        <name>substrate</name>
    </ligand>
</feature>
<evidence type="ECO:0000256" key="3">
    <source>
        <dbReference type="ARBA" id="ARBA00010178"/>
    </source>
</evidence>
<proteinExistence type="inferred from homology"/>
<dbReference type="GO" id="GO:0005829">
    <property type="term" value="C:cytosol"/>
    <property type="evidence" value="ECO:0007669"/>
    <property type="project" value="TreeGrafter"/>
</dbReference>
<evidence type="ECO:0000256" key="5">
    <source>
        <dbReference type="ARBA" id="ARBA00022605"/>
    </source>
</evidence>
<feature type="binding site" evidence="12 16">
    <location>
        <position position="322"/>
    </location>
    <ligand>
        <name>substrate</name>
    </ligand>
</feature>
<evidence type="ECO:0000256" key="18">
    <source>
        <dbReference type="RuleBase" id="RU004175"/>
    </source>
</evidence>
<feature type="binding site" evidence="12 15">
    <location>
        <position position="208"/>
    </location>
    <ligand>
        <name>NAD(+)</name>
        <dbReference type="ChEBI" id="CHEBI:57540"/>
    </ligand>
</feature>
<dbReference type="InterPro" id="IPR012131">
    <property type="entry name" value="Hstdl_DH"/>
</dbReference>
<evidence type="ECO:0000313" key="20">
    <source>
        <dbReference type="Proteomes" id="UP000027142"/>
    </source>
</evidence>
<keyword evidence="9 12" id="KW-0520">NAD</keyword>
<gene>
    <name evidence="12" type="primary">hisD</name>
    <name evidence="19" type="ORF">BleG1_3017</name>
</gene>
<dbReference type="FunFam" id="3.40.50.1980:FF:000026">
    <property type="entry name" value="Histidinol dehydrogenase"/>
    <property type="match status" value="1"/>
</dbReference>
<feature type="binding site" evidence="12 15">
    <location>
        <position position="123"/>
    </location>
    <ligand>
        <name>NAD(+)</name>
        <dbReference type="ChEBI" id="CHEBI:57540"/>
    </ligand>
</feature>
<dbReference type="PATRIC" id="fig|1246626.3.peg.3008"/>
<evidence type="ECO:0000256" key="4">
    <source>
        <dbReference type="ARBA" id="ARBA00012965"/>
    </source>
</evidence>
<dbReference type="FunFam" id="1.20.5.1300:FF:000002">
    <property type="entry name" value="Histidinol dehydrogenase, chloroplastic"/>
    <property type="match status" value="1"/>
</dbReference>
<feature type="binding site" evidence="12 16">
    <location>
        <position position="231"/>
    </location>
    <ligand>
        <name>substrate</name>
    </ligand>
</feature>
<evidence type="ECO:0000256" key="17">
    <source>
        <dbReference type="PIRSR" id="PIRSR000099-4"/>
    </source>
</evidence>
<dbReference type="EC" id="1.1.1.23" evidence="4 12"/>
<keyword evidence="8 12" id="KW-0560">Oxidoreductase</keyword>
<dbReference type="GO" id="GO:0004399">
    <property type="term" value="F:histidinol dehydrogenase activity"/>
    <property type="evidence" value="ECO:0007669"/>
    <property type="project" value="UniProtKB-UniRule"/>
</dbReference>
<keyword evidence="6 12" id="KW-0479">Metal-binding</keyword>
<dbReference type="HOGENOM" id="CLU_006732_3_3_9"/>
<evidence type="ECO:0000256" key="16">
    <source>
        <dbReference type="PIRSR" id="PIRSR000099-3"/>
    </source>
</evidence>
<evidence type="ECO:0000256" key="15">
    <source>
        <dbReference type="PIRSR" id="PIRSR000099-2"/>
    </source>
</evidence>
<evidence type="ECO:0000256" key="10">
    <source>
        <dbReference type="ARBA" id="ARBA00023102"/>
    </source>
</evidence>
<keyword evidence="5 12" id="KW-0028">Amino-acid biosynthesis</keyword>
<dbReference type="PRINTS" id="PR00083">
    <property type="entry name" value="HOLDHDRGNASE"/>
</dbReference>
<dbReference type="PANTHER" id="PTHR21256">
    <property type="entry name" value="HISTIDINOL DEHYDROGENASE HDH"/>
    <property type="match status" value="1"/>
</dbReference>
<feature type="binding site" evidence="12 16">
    <location>
        <position position="253"/>
    </location>
    <ligand>
        <name>substrate</name>
    </ligand>
</feature>
<dbReference type="SUPFAM" id="SSF53720">
    <property type="entry name" value="ALDH-like"/>
    <property type="match status" value="1"/>
</dbReference>
<evidence type="ECO:0000256" key="2">
    <source>
        <dbReference type="ARBA" id="ARBA00004940"/>
    </source>
</evidence>
<evidence type="ECO:0000256" key="9">
    <source>
        <dbReference type="ARBA" id="ARBA00023027"/>
    </source>
</evidence>
<evidence type="ECO:0000256" key="12">
    <source>
        <dbReference type="HAMAP-Rule" id="MF_01024"/>
    </source>
</evidence>
<feature type="binding site" evidence="12 15">
    <location>
        <position position="185"/>
    </location>
    <ligand>
        <name>NAD(+)</name>
        <dbReference type="ChEBI" id="CHEBI:57540"/>
    </ligand>
</feature>
<dbReference type="Gene3D" id="1.20.5.1300">
    <property type="match status" value="1"/>
</dbReference>
<evidence type="ECO:0000256" key="11">
    <source>
        <dbReference type="ARBA" id="ARBA00049489"/>
    </source>
</evidence>
<dbReference type="FunFam" id="3.40.50.1980:FF:000001">
    <property type="entry name" value="Histidinol dehydrogenase"/>
    <property type="match status" value="1"/>
</dbReference>
<sequence>MQFIRLEKEDTVVPKNLRLQENEKAVQSVATILEQVKVEGDKALVALTKQFDKATVSSFLVTKEEIETAYGTIRNEELDAIKQAIKNVTDYHEEQIKTSWMKTRKDGSLLGQKVTPLEAVGLYVPGGKAAYPSSVIMNAVPALVAGVERIAIASPPDPFGHLPAGVLVAANELGIQSIYKVGGAQAIAAFAFGTESIAKVDKITGPGNQYVALAKRAVFGEVDIDMIAGPSEICVLADEGANPSYIAADLLSQAEHDELASAILVTTSNSLAEAVRDEVINQLNELPNSEIARQAISDYGQVFICSSANQAIDVVNELACEHVEIMTEDPLEMVGKIKHAGAIFIGPYSAEVVGDYMAGPSHVLPTNGTARFSSPLSVDDFIKKTSVISYSKAAFQGDAQAIMTLARMEGLEAHARAIEVRLKEGTK</sequence>
<comment type="similarity">
    <text evidence="3 12 13 18">Belongs to the histidinol dehydrogenase family.</text>
</comment>
<feature type="binding site" evidence="12 17">
    <location>
        <position position="414"/>
    </location>
    <ligand>
        <name>Zn(2+)</name>
        <dbReference type="ChEBI" id="CHEBI:29105"/>
    </ligand>
</feature>
<dbReference type="EMBL" id="CP003923">
    <property type="protein sequence ID" value="AIC95581.1"/>
    <property type="molecule type" value="Genomic_DNA"/>
</dbReference>
<dbReference type="InterPro" id="IPR022695">
    <property type="entry name" value="Histidinol_DH_monofunct"/>
</dbReference>
<dbReference type="Gene3D" id="3.40.50.1980">
    <property type="entry name" value="Nitrogenase molybdenum iron protein domain"/>
    <property type="match status" value="2"/>
</dbReference>
<keyword evidence="7 12" id="KW-0862">Zinc</keyword>
<organism evidence="19 20">
    <name type="scientific">Shouchella lehensis G1</name>
    <dbReference type="NCBI Taxonomy" id="1246626"/>
    <lineage>
        <taxon>Bacteria</taxon>
        <taxon>Bacillati</taxon>
        <taxon>Bacillota</taxon>
        <taxon>Bacilli</taxon>
        <taxon>Bacillales</taxon>
        <taxon>Bacillaceae</taxon>
        <taxon>Shouchella</taxon>
    </lineage>
</organism>
<evidence type="ECO:0000256" key="8">
    <source>
        <dbReference type="ARBA" id="ARBA00023002"/>
    </source>
</evidence>
<dbReference type="PANTHER" id="PTHR21256:SF2">
    <property type="entry name" value="HISTIDINE BIOSYNTHESIS TRIFUNCTIONAL PROTEIN"/>
    <property type="match status" value="1"/>
</dbReference>
<feature type="binding site" evidence="12 16">
    <location>
        <position position="414"/>
    </location>
    <ligand>
        <name>substrate</name>
    </ligand>
</feature>
<dbReference type="RefSeq" id="WP_038482614.1">
    <property type="nucleotide sequence ID" value="NZ_CP003923.1"/>
</dbReference>
<evidence type="ECO:0000256" key="13">
    <source>
        <dbReference type="PIRNR" id="PIRNR000099"/>
    </source>
</evidence>
<dbReference type="Pfam" id="PF00815">
    <property type="entry name" value="Histidinol_dh"/>
    <property type="match status" value="1"/>
</dbReference>
<dbReference type="CDD" id="cd06572">
    <property type="entry name" value="Histidinol_dh"/>
    <property type="match status" value="1"/>
</dbReference>
<dbReference type="OrthoDB" id="9805269at2"/>
<dbReference type="InterPro" id="IPR001692">
    <property type="entry name" value="Histidinol_DH_CS"/>
</dbReference>
<feature type="active site" description="Proton acceptor" evidence="12 14">
    <location>
        <position position="321"/>
    </location>
</feature>
<dbReference type="Proteomes" id="UP000027142">
    <property type="component" value="Chromosome"/>
</dbReference>
<feature type="binding site" evidence="12 17">
    <location>
        <position position="256"/>
    </location>
    <ligand>
        <name>Zn(2+)</name>
        <dbReference type="ChEBI" id="CHEBI:29105"/>
    </ligand>
</feature>
<name>A0A060LWE4_9BACI</name>
<accession>A0A060LWE4</accession>
<dbReference type="GO" id="GO:0051287">
    <property type="term" value="F:NAD binding"/>
    <property type="evidence" value="ECO:0007669"/>
    <property type="project" value="InterPro"/>
</dbReference>